<dbReference type="PANTHER" id="PTHR43649:SF30">
    <property type="entry name" value="ABC TRANSPORTER SUBSTRATE-BINDING PROTEIN"/>
    <property type="match status" value="1"/>
</dbReference>
<evidence type="ECO:0000313" key="3">
    <source>
        <dbReference type="EMBL" id="AEJ18292.1"/>
    </source>
</evidence>
<dbReference type="GO" id="GO:0042597">
    <property type="term" value="C:periplasmic space"/>
    <property type="evidence" value="ECO:0007669"/>
    <property type="project" value="UniProtKB-SubCell"/>
</dbReference>
<dbReference type="KEGG" id="scd:Spica_0124"/>
<dbReference type="eggNOG" id="COG1653">
    <property type="taxonomic scope" value="Bacteria"/>
</dbReference>
<dbReference type="InterPro" id="IPR006059">
    <property type="entry name" value="SBP"/>
</dbReference>
<organism evidence="3 4">
    <name type="scientific">Gracilinema caldarium (strain ATCC 51460 / DSM 7334 / H1)</name>
    <name type="common">Treponema caldarium</name>
    <dbReference type="NCBI Taxonomy" id="744872"/>
    <lineage>
        <taxon>Bacteria</taxon>
        <taxon>Pseudomonadati</taxon>
        <taxon>Spirochaetota</taxon>
        <taxon>Spirochaetia</taxon>
        <taxon>Spirochaetales</taxon>
        <taxon>Breznakiellaceae</taxon>
        <taxon>Gracilinema</taxon>
    </lineage>
</organism>
<dbReference type="HOGENOM" id="CLU_031285_10_5_12"/>
<dbReference type="SUPFAM" id="SSF53850">
    <property type="entry name" value="Periplasmic binding protein-like II"/>
    <property type="match status" value="1"/>
</dbReference>
<dbReference type="EMBL" id="CP002868">
    <property type="protein sequence ID" value="AEJ18292.1"/>
    <property type="molecule type" value="Genomic_DNA"/>
</dbReference>
<dbReference type="STRING" id="744872.Spica_0124"/>
<proteinExistence type="inferred from homology"/>
<sequence length="418" mass="47452">MSLFIFYFLFFIEQHDITLGVFTGSAWNVPNPTAYRLYDGLIADFRALYPEYNVSYKSGILARDYSEVISENILLSEEPDLFFILPEDFTTFASLGVLANLDDYIINGSLDVSKLYENALDAGKYNNHQYALPFEVVPSLMFVNVTLLHELKLSMPKNNWTWSDLMYYAIHATKDTDTNGVLDTFGVNGWTWLDAAYSNYELLFDSMGTMALLDQDGVIEAVDFYLKLKSLTRNSIVPDFDSGRVLFSPFPYSSYRAYKYYPYSIQRFGNFKWKALNMPKGPNGQNASELRVLLIGVAKKSKDKKGVMDLLYHLTLNSESAFRILAYSQGLPAQKDIITSKRAEEILAHHIAASETPIDANLLDELIRDSIVVPRFKKHASALEIATRAINSEQVQSTSSLKNFLSKLDHSLESYIKE</sequence>
<dbReference type="Gene3D" id="3.40.190.10">
    <property type="entry name" value="Periplasmic binding protein-like II"/>
    <property type="match status" value="1"/>
</dbReference>
<evidence type="ECO:0000313" key="4">
    <source>
        <dbReference type="Proteomes" id="UP000000503"/>
    </source>
</evidence>
<name>F8EWQ6_GRAC1</name>
<dbReference type="PANTHER" id="PTHR43649">
    <property type="entry name" value="ARABINOSE-BINDING PROTEIN-RELATED"/>
    <property type="match status" value="1"/>
</dbReference>
<evidence type="ECO:0000256" key="2">
    <source>
        <dbReference type="ARBA" id="ARBA00008520"/>
    </source>
</evidence>
<dbReference type="AlphaFoldDB" id="F8EWQ6"/>
<keyword evidence="4" id="KW-1185">Reference proteome</keyword>
<evidence type="ECO:0000256" key="1">
    <source>
        <dbReference type="ARBA" id="ARBA00004418"/>
    </source>
</evidence>
<dbReference type="Pfam" id="PF01547">
    <property type="entry name" value="SBP_bac_1"/>
    <property type="match status" value="1"/>
</dbReference>
<comment type="similarity">
    <text evidence="2">Belongs to the bacterial solute-binding protein 1 family.</text>
</comment>
<gene>
    <name evidence="3" type="ordered locus">Spica_0124</name>
</gene>
<dbReference type="Proteomes" id="UP000000503">
    <property type="component" value="Chromosome"/>
</dbReference>
<comment type="subcellular location">
    <subcellularLocation>
        <location evidence="1">Periplasm</location>
    </subcellularLocation>
</comment>
<accession>F8EWQ6</accession>
<dbReference type="InterPro" id="IPR050490">
    <property type="entry name" value="Bact_solute-bd_prot1"/>
</dbReference>
<protein>
    <submittedName>
        <fullName evidence="3">Extracellular solute-binding protein family 1</fullName>
    </submittedName>
</protein>
<reference evidence="4" key="1">
    <citation type="journal article" date="2013" name="Stand. Genomic Sci.">
        <title>Genome sequence of the thermophilic fresh-water bacterium Spirochaeta caldaria type strain (H1(T)), reclassification of Spirochaeta caldaria, Spirochaeta stenostrepta, and Spirochaeta zuelzerae in the genus Treponema as Treponema caldaria comb. nov., Treponema stenostrepta comb. nov., and Treponema zuelzerae comb. nov., and emendation of the genus Treponema.</title>
        <authorList>
            <person name="Abt B."/>
            <person name="Goker M."/>
            <person name="Scheuner C."/>
            <person name="Han C."/>
            <person name="Lu M."/>
            <person name="Misra M."/>
            <person name="Lapidus A."/>
            <person name="Nolan M."/>
            <person name="Lucas S."/>
            <person name="Hammon N."/>
            <person name="Deshpande S."/>
            <person name="Cheng J.F."/>
            <person name="Tapia R."/>
            <person name="Goodwin L.A."/>
            <person name="Pitluck S."/>
            <person name="Liolios K."/>
            <person name="Pagani I."/>
            <person name="Ivanova N."/>
            <person name="Mavromatis K."/>
            <person name="Mikhailova N."/>
            <person name="Huntemann M."/>
            <person name="Pati A."/>
            <person name="Chen A."/>
            <person name="Palaniappan K."/>
            <person name="Land M."/>
            <person name="Hauser L."/>
            <person name="Jeffries C.D."/>
            <person name="Rohde M."/>
            <person name="Spring S."/>
            <person name="Gronow S."/>
            <person name="Detter J.C."/>
            <person name="Bristow J."/>
            <person name="Eisen J.A."/>
            <person name="Markowitz V."/>
            <person name="Hugenholtz P."/>
            <person name="Kyrpides N.C."/>
            <person name="Woyke T."/>
            <person name="Klenk H.P."/>
        </authorList>
    </citation>
    <scope>NUCLEOTIDE SEQUENCE</scope>
    <source>
        <strain evidence="4">ATCC 51460 / DSM 7334 / H1</strain>
    </source>
</reference>